<evidence type="ECO:0000259" key="9">
    <source>
        <dbReference type="PROSITE" id="PS50262"/>
    </source>
</evidence>
<protein>
    <submittedName>
        <fullName evidence="10">Chemosensory receptor A</fullName>
    </submittedName>
</protein>
<feature type="transmembrane region" description="Helical" evidence="8">
    <location>
        <begin position="75"/>
        <end position="96"/>
    </location>
</feature>
<reference evidence="10 11" key="1">
    <citation type="journal article" date="2021" name="Elife">
        <title>Chloroplast acquisition without the gene transfer in kleptoplastic sea slugs, Plakobranchus ocellatus.</title>
        <authorList>
            <person name="Maeda T."/>
            <person name="Takahashi S."/>
            <person name="Yoshida T."/>
            <person name="Shimamura S."/>
            <person name="Takaki Y."/>
            <person name="Nagai Y."/>
            <person name="Toyoda A."/>
            <person name="Suzuki Y."/>
            <person name="Arimoto A."/>
            <person name="Ishii H."/>
            <person name="Satoh N."/>
            <person name="Nishiyama T."/>
            <person name="Hasebe M."/>
            <person name="Maruyama T."/>
            <person name="Minagawa J."/>
            <person name="Obokata J."/>
            <person name="Shigenobu S."/>
        </authorList>
    </citation>
    <scope>NUCLEOTIDE SEQUENCE [LARGE SCALE GENOMIC DNA]</scope>
</reference>
<feature type="transmembrane region" description="Helical" evidence="8">
    <location>
        <begin position="268"/>
        <end position="292"/>
    </location>
</feature>
<evidence type="ECO:0000313" key="11">
    <source>
        <dbReference type="Proteomes" id="UP000762676"/>
    </source>
</evidence>
<evidence type="ECO:0000256" key="3">
    <source>
        <dbReference type="ARBA" id="ARBA00022989"/>
    </source>
</evidence>
<proteinExistence type="predicted"/>
<dbReference type="InterPro" id="IPR017452">
    <property type="entry name" value="GPCR_Rhodpsn_7TM"/>
</dbReference>
<feature type="transmembrane region" description="Helical" evidence="8">
    <location>
        <begin position="41"/>
        <end position="63"/>
    </location>
</feature>
<accession>A0AAV4FQP3</accession>
<evidence type="ECO:0000256" key="6">
    <source>
        <dbReference type="ARBA" id="ARBA00023170"/>
    </source>
</evidence>
<dbReference type="PRINTS" id="PR00237">
    <property type="entry name" value="GPCRRHODOPSN"/>
</dbReference>
<evidence type="ECO:0000313" key="10">
    <source>
        <dbReference type="EMBL" id="GFR75236.1"/>
    </source>
</evidence>
<feature type="transmembrane region" description="Helical" evidence="8">
    <location>
        <begin position="304"/>
        <end position="331"/>
    </location>
</feature>
<organism evidence="10 11">
    <name type="scientific">Elysia marginata</name>
    <dbReference type="NCBI Taxonomy" id="1093978"/>
    <lineage>
        <taxon>Eukaryota</taxon>
        <taxon>Metazoa</taxon>
        <taxon>Spiralia</taxon>
        <taxon>Lophotrochozoa</taxon>
        <taxon>Mollusca</taxon>
        <taxon>Gastropoda</taxon>
        <taxon>Heterobranchia</taxon>
        <taxon>Euthyneura</taxon>
        <taxon>Panpulmonata</taxon>
        <taxon>Sacoglossa</taxon>
        <taxon>Placobranchoidea</taxon>
        <taxon>Plakobranchidae</taxon>
        <taxon>Elysia</taxon>
    </lineage>
</organism>
<dbReference type="InterPro" id="IPR000276">
    <property type="entry name" value="GPCR_Rhodpsn"/>
</dbReference>
<comment type="caution">
    <text evidence="10">The sequence shown here is derived from an EMBL/GenBank/DDBJ whole genome shotgun (WGS) entry which is preliminary data.</text>
</comment>
<dbReference type="AlphaFoldDB" id="A0AAV4FQP3"/>
<evidence type="ECO:0000256" key="1">
    <source>
        <dbReference type="ARBA" id="ARBA00004141"/>
    </source>
</evidence>
<keyword evidence="2 8" id="KW-0812">Transmembrane</keyword>
<keyword evidence="5 8" id="KW-0472">Membrane</keyword>
<evidence type="ECO:0000256" key="2">
    <source>
        <dbReference type="ARBA" id="ARBA00022692"/>
    </source>
</evidence>
<evidence type="ECO:0000256" key="7">
    <source>
        <dbReference type="ARBA" id="ARBA00023224"/>
    </source>
</evidence>
<gene>
    <name evidence="10" type="ORF">ElyMa_002182400</name>
</gene>
<keyword evidence="11" id="KW-1185">Reference proteome</keyword>
<evidence type="ECO:0000256" key="4">
    <source>
        <dbReference type="ARBA" id="ARBA00023040"/>
    </source>
</evidence>
<feature type="transmembrane region" description="Helical" evidence="8">
    <location>
        <begin position="216"/>
        <end position="237"/>
    </location>
</feature>
<dbReference type="PANTHER" id="PTHR24243:SF208">
    <property type="entry name" value="PYROKININ-1 RECEPTOR"/>
    <property type="match status" value="1"/>
</dbReference>
<dbReference type="GO" id="GO:0016020">
    <property type="term" value="C:membrane"/>
    <property type="evidence" value="ECO:0007669"/>
    <property type="project" value="UniProtKB-SubCell"/>
</dbReference>
<keyword evidence="3 8" id="KW-1133">Transmembrane helix</keyword>
<evidence type="ECO:0000256" key="5">
    <source>
        <dbReference type="ARBA" id="ARBA00023136"/>
    </source>
</evidence>
<keyword evidence="6 10" id="KW-0675">Receptor</keyword>
<dbReference type="CDD" id="cd00637">
    <property type="entry name" value="7tm_classA_rhodopsin-like"/>
    <property type="match status" value="1"/>
</dbReference>
<dbReference type="PANTHER" id="PTHR24243">
    <property type="entry name" value="G-PROTEIN COUPLED RECEPTOR"/>
    <property type="match status" value="1"/>
</dbReference>
<evidence type="ECO:0000256" key="8">
    <source>
        <dbReference type="SAM" id="Phobius"/>
    </source>
</evidence>
<name>A0AAV4FQP3_9GAST</name>
<dbReference type="Pfam" id="PF00001">
    <property type="entry name" value="7tm_1"/>
    <property type="match status" value="1"/>
</dbReference>
<dbReference type="SUPFAM" id="SSF81321">
    <property type="entry name" value="Family A G protein-coupled receptor-like"/>
    <property type="match status" value="1"/>
</dbReference>
<dbReference type="EMBL" id="BMAT01004535">
    <property type="protein sequence ID" value="GFR75236.1"/>
    <property type="molecule type" value="Genomic_DNA"/>
</dbReference>
<dbReference type="PROSITE" id="PS50262">
    <property type="entry name" value="G_PROTEIN_RECEP_F1_2"/>
    <property type="match status" value="1"/>
</dbReference>
<sequence length="350" mass="38649">MEQEQHNLVNETNLITNSTDLDCNFLWFSSLENLYLKTLAVFPWIVLVIGVTGIVCNILIILVYTKLGFPSTIHLSYVALAVSDLGCVVASMVYAVTTMAPVSRSFETTALSDRFSQVVGGLPQMTFSRLTGLITAWISLQRCLCVTYPTRVRLMVTHKVVKVVLAFIFTIGCFPIVFVYAMIGSEWQSHVPVNDSTWALQDEKSVTMVTMVTLALIYPVVSWVCVAVCSSVLIIKLKRNARWRTRNAAGAATASIATGKNNSHVTKVVVTVAGIFLICSLPLTASLFATLALPQFSLNGALHYLYRIMVMTCVLTTQINSTVNIVIFAVSGHSFRSLLFRLLTRTCRKR</sequence>
<feature type="transmembrane region" description="Helical" evidence="8">
    <location>
        <begin position="160"/>
        <end position="183"/>
    </location>
</feature>
<keyword evidence="4" id="KW-0297">G-protein coupled receptor</keyword>
<dbReference type="Gene3D" id="1.20.1070.10">
    <property type="entry name" value="Rhodopsin 7-helix transmembrane proteins"/>
    <property type="match status" value="1"/>
</dbReference>
<dbReference type="Proteomes" id="UP000762676">
    <property type="component" value="Unassembled WGS sequence"/>
</dbReference>
<keyword evidence="7" id="KW-0807">Transducer</keyword>
<feature type="domain" description="G-protein coupled receptors family 1 profile" evidence="9">
    <location>
        <begin position="53"/>
        <end position="328"/>
    </location>
</feature>
<comment type="subcellular location">
    <subcellularLocation>
        <location evidence="1">Membrane</location>
        <topology evidence="1">Multi-pass membrane protein</topology>
    </subcellularLocation>
</comment>
<dbReference type="GO" id="GO:0004930">
    <property type="term" value="F:G protein-coupled receptor activity"/>
    <property type="evidence" value="ECO:0007669"/>
    <property type="project" value="UniProtKB-KW"/>
</dbReference>